<comment type="caution">
    <text evidence="2">The sequence shown here is derived from an EMBL/GenBank/DDBJ whole genome shotgun (WGS) entry which is preliminary data.</text>
</comment>
<gene>
    <name evidence="2" type="ORF">KFE25_003060</name>
</gene>
<proteinExistence type="predicted"/>
<organism evidence="2 3">
    <name type="scientific">Diacronema lutheri</name>
    <name type="common">Unicellular marine alga</name>
    <name type="synonym">Monochrysis lutheri</name>
    <dbReference type="NCBI Taxonomy" id="2081491"/>
    <lineage>
        <taxon>Eukaryota</taxon>
        <taxon>Haptista</taxon>
        <taxon>Haptophyta</taxon>
        <taxon>Pavlovophyceae</taxon>
        <taxon>Pavlovales</taxon>
        <taxon>Pavlovaceae</taxon>
        <taxon>Diacronema</taxon>
    </lineage>
</organism>
<dbReference type="Proteomes" id="UP000751190">
    <property type="component" value="Unassembled WGS sequence"/>
</dbReference>
<evidence type="ECO:0000313" key="3">
    <source>
        <dbReference type="Proteomes" id="UP000751190"/>
    </source>
</evidence>
<evidence type="ECO:0000313" key="2">
    <source>
        <dbReference type="EMBL" id="KAG8458525.1"/>
    </source>
</evidence>
<protein>
    <submittedName>
        <fullName evidence="2">Uncharacterized protein</fullName>
    </submittedName>
</protein>
<name>A0A8J6C5X2_DIALT</name>
<dbReference type="EMBL" id="JAGTXO010000050">
    <property type="protein sequence ID" value="KAG8458525.1"/>
    <property type="molecule type" value="Genomic_DNA"/>
</dbReference>
<sequence>MTRKVAVSRLASRTARHASVAPPVSRLTGPPSNNKEPAPAPLSIKLALRRAPFISFAKTVPHELPYYDPAKDFTYSFVNDMMASWSGKSPERLTSGDNAASAFPDSFKQYFEDDVDVSQNFAFPLVKQITEGWQPPHMETMVNMRKTLVHHGGIKWVLGCGAPFDEIELGVARFKASKLSPPCQPLADVPDDWYDLAWAELPQAAFWIKNTDDPTIVAPNHFANVLLSESDLETVAWARDAGCPWDDDSSCVTDAGDRPLTKIIQSCLEKIRRTPHAECWEFGSLRFGDHAHQLMRAWVWRPLASEPTLAWSMRPHLETVPREVREKLILGSDPSAFKGVKPNVPVP</sequence>
<accession>A0A8J6C5X2</accession>
<reference evidence="2" key="1">
    <citation type="submission" date="2021-05" db="EMBL/GenBank/DDBJ databases">
        <title>The genome of the haptophyte Pavlova lutheri (Diacronema luteri, Pavlovales) - a model for lipid biosynthesis in eukaryotic algae.</title>
        <authorList>
            <person name="Hulatt C.J."/>
            <person name="Posewitz M.C."/>
        </authorList>
    </citation>
    <scope>NUCLEOTIDE SEQUENCE</scope>
    <source>
        <strain evidence="2">NIVA-4/92</strain>
    </source>
</reference>
<dbReference type="OrthoDB" id="431859at2759"/>
<dbReference type="AlphaFoldDB" id="A0A8J6C5X2"/>
<feature type="region of interest" description="Disordered" evidence="1">
    <location>
        <begin position="1"/>
        <end position="39"/>
    </location>
</feature>
<evidence type="ECO:0000256" key="1">
    <source>
        <dbReference type="SAM" id="MobiDB-lite"/>
    </source>
</evidence>
<keyword evidence="3" id="KW-1185">Reference proteome</keyword>
<dbReference type="OMA" id="NDMMASW"/>